<keyword evidence="5 8" id="KW-0547">Nucleotide-binding</keyword>
<comment type="pathway">
    <text evidence="1 8">Cofactor biosynthesis; (R)-pantothenate biosynthesis; (R)-pantothenate from (R)-pantoate and beta-alanine: step 1/1.</text>
</comment>
<feature type="binding site" evidence="8">
    <location>
        <position position="153"/>
    </location>
    <ligand>
        <name>(R)-pantoate</name>
        <dbReference type="ChEBI" id="CHEBI:15980"/>
    </ligand>
</feature>
<evidence type="ECO:0000256" key="3">
    <source>
        <dbReference type="ARBA" id="ARBA00022598"/>
    </source>
</evidence>
<proteinExistence type="inferred from homology"/>
<evidence type="ECO:0000256" key="4">
    <source>
        <dbReference type="ARBA" id="ARBA00022655"/>
    </source>
</evidence>
<dbReference type="HAMAP" id="MF_00158">
    <property type="entry name" value="PanC"/>
    <property type="match status" value="1"/>
</dbReference>
<evidence type="ECO:0000256" key="8">
    <source>
        <dbReference type="HAMAP-Rule" id="MF_00158"/>
    </source>
</evidence>
<dbReference type="InterPro" id="IPR003721">
    <property type="entry name" value="Pantoate_ligase"/>
</dbReference>
<dbReference type="InterPro" id="IPR004821">
    <property type="entry name" value="Cyt_trans-like"/>
</dbReference>
<dbReference type="GO" id="GO:0016874">
    <property type="term" value="F:ligase activity"/>
    <property type="evidence" value="ECO:0007669"/>
    <property type="project" value="UniProtKB-KW"/>
</dbReference>
<gene>
    <name evidence="8 9" type="primary">panC</name>
    <name evidence="9" type="ORF">Q0590_14745</name>
</gene>
<dbReference type="PANTHER" id="PTHR21299:SF1">
    <property type="entry name" value="PANTOATE--BETA-ALANINE LIGASE"/>
    <property type="match status" value="1"/>
</dbReference>
<feature type="binding site" evidence="8">
    <location>
        <begin position="147"/>
        <end position="150"/>
    </location>
    <ligand>
        <name>ATP</name>
        <dbReference type="ChEBI" id="CHEBI:30616"/>
    </ligand>
</feature>
<dbReference type="Proteomes" id="UP001168528">
    <property type="component" value="Unassembled WGS sequence"/>
</dbReference>
<evidence type="ECO:0000313" key="9">
    <source>
        <dbReference type="EMBL" id="MDO1447524.1"/>
    </source>
</evidence>
<evidence type="ECO:0000256" key="1">
    <source>
        <dbReference type="ARBA" id="ARBA00004990"/>
    </source>
</evidence>
<dbReference type="InterPro" id="IPR014729">
    <property type="entry name" value="Rossmann-like_a/b/a_fold"/>
</dbReference>
<comment type="similarity">
    <text evidence="2 8">Belongs to the pantothenate synthetase family.</text>
</comment>
<feature type="binding site" evidence="8">
    <location>
        <position position="61"/>
    </location>
    <ligand>
        <name>(R)-pantoate</name>
        <dbReference type="ChEBI" id="CHEBI:15980"/>
    </ligand>
</feature>
<protein>
    <recommendedName>
        <fullName evidence="8">Pantothenate synthetase</fullName>
        <shortName evidence="8">PS</shortName>
        <ecNumber evidence="8">6.3.2.1</ecNumber>
    </recommendedName>
    <alternativeName>
        <fullName evidence="8">Pantoate--beta-alanine ligase</fullName>
    </alternativeName>
    <alternativeName>
        <fullName evidence="8">Pantoate-activating enzyme</fullName>
    </alternativeName>
</protein>
<reference evidence="9" key="1">
    <citation type="submission" date="2023-07" db="EMBL/GenBank/DDBJ databases">
        <title>The genome sequence of Rhodocytophaga aerolata KACC 12507.</title>
        <authorList>
            <person name="Zhang X."/>
        </authorList>
    </citation>
    <scope>NUCLEOTIDE SEQUENCE</scope>
    <source>
        <strain evidence="9">KACC 12507</strain>
    </source>
</reference>
<sequence>MHLFTDIHSLQGFLTAYKYAGKKIGLVPTMGALHSGHLSLIEKARQECDLVVCSIYVNPTQFNNPNDLVHYPRTVSSDRQLLESVNCDVLFLPDDQVMYPQKTLLKFDFGYLEHVMEGKYRPGHFNGVATVVSKLLHIVKPDQVYFGQKDLQQFAVIRQLVTDLSFGVQLVCCPIIREKDGLAMSSRNVRLTANDRALAPLLYQSLQLAQKWASAMSVEQVKEAVARHLAATAGIQLEYFEIVDSYTLQPVKEVDEHEMVSLCIAAYIGEIRLIDNIFLNNSANYK</sequence>
<evidence type="ECO:0000256" key="2">
    <source>
        <dbReference type="ARBA" id="ARBA00009256"/>
    </source>
</evidence>
<comment type="function">
    <text evidence="8">Catalyzes the condensation of pantoate with beta-alanine in an ATP-dependent reaction via a pantoyl-adenylate intermediate.</text>
</comment>
<evidence type="ECO:0000256" key="6">
    <source>
        <dbReference type="ARBA" id="ARBA00022840"/>
    </source>
</evidence>
<feature type="binding site" evidence="8">
    <location>
        <begin position="184"/>
        <end position="187"/>
    </location>
    <ligand>
        <name>ATP</name>
        <dbReference type="ChEBI" id="CHEBI:30616"/>
    </ligand>
</feature>
<dbReference type="Gene3D" id="3.40.50.620">
    <property type="entry name" value="HUPs"/>
    <property type="match status" value="1"/>
</dbReference>
<evidence type="ECO:0000256" key="5">
    <source>
        <dbReference type="ARBA" id="ARBA00022741"/>
    </source>
</evidence>
<dbReference type="RefSeq" id="WP_302038328.1">
    <property type="nucleotide sequence ID" value="NZ_JAUKPO010000007.1"/>
</dbReference>
<keyword evidence="4 8" id="KW-0566">Pantothenate biosynthesis</keyword>
<comment type="catalytic activity">
    <reaction evidence="7 8">
        <text>(R)-pantoate + beta-alanine + ATP = (R)-pantothenate + AMP + diphosphate + H(+)</text>
        <dbReference type="Rhea" id="RHEA:10912"/>
        <dbReference type="ChEBI" id="CHEBI:15378"/>
        <dbReference type="ChEBI" id="CHEBI:15980"/>
        <dbReference type="ChEBI" id="CHEBI:29032"/>
        <dbReference type="ChEBI" id="CHEBI:30616"/>
        <dbReference type="ChEBI" id="CHEBI:33019"/>
        <dbReference type="ChEBI" id="CHEBI:57966"/>
        <dbReference type="ChEBI" id="CHEBI:456215"/>
        <dbReference type="EC" id="6.3.2.1"/>
    </reaction>
</comment>
<organism evidence="9 10">
    <name type="scientific">Rhodocytophaga aerolata</name>
    <dbReference type="NCBI Taxonomy" id="455078"/>
    <lineage>
        <taxon>Bacteria</taxon>
        <taxon>Pseudomonadati</taxon>
        <taxon>Bacteroidota</taxon>
        <taxon>Cytophagia</taxon>
        <taxon>Cytophagales</taxon>
        <taxon>Rhodocytophagaceae</taxon>
        <taxon>Rhodocytophaga</taxon>
    </lineage>
</organism>
<dbReference type="CDD" id="cd00560">
    <property type="entry name" value="PanC"/>
    <property type="match status" value="1"/>
</dbReference>
<comment type="caution">
    <text evidence="9">The sequence shown here is derived from an EMBL/GenBank/DDBJ whole genome shotgun (WGS) entry which is preliminary data.</text>
</comment>
<feature type="binding site" evidence="8">
    <location>
        <position position="176"/>
    </location>
    <ligand>
        <name>ATP</name>
        <dbReference type="ChEBI" id="CHEBI:30616"/>
    </ligand>
</feature>
<dbReference type="PANTHER" id="PTHR21299">
    <property type="entry name" value="CYTIDYLATE KINASE/PANTOATE-BETA-ALANINE LIGASE"/>
    <property type="match status" value="1"/>
</dbReference>
<dbReference type="NCBIfam" id="TIGR00018">
    <property type="entry name" value="panC"/>
    <property type="match status" value="1"/>
</dbReference>
<name>A0ABT8R5Z5_9BACT</name>
<feature type="binding site" evidence="8">
    <location>
        <position position="61"/>
    </location>
    <ligand>
        <name>beta-alanine</name>
        <dbReference type="ChEBI" id="CHEBI:57966"/>
    </ligand>
</feature>
<dbReference type="Gene3D" id="3.30.1300.10">
    <property type="entry name" value="Pantoate-beta-alanine ligase, C-terminal domain"/>
    <property type="match status" value="1"/>
</dbReference>
<comment type="subunit">
    <text evidence="8">Homodimer.</text>
</comment>
<dbReference type="InterPro" id="IPR042176">
    <property type="entry name" value="Pantoate_ligase_C"/>
</dbReference>
<keyword evidence="10" id="KW-1185">Reference proteome</keyword>
<dbReference type="EMBL" id="JAUKPO010000007">
    <property type="protein sequence ID" value="MDO1447524.1"/>
    <property type="molecule type" value="Genomic_DNA"/>
</dbReference>
<accession>A0ABT8R5Z5</accession>
<keyword evidence="8" id="KW-0963">Cytoplasm</keyword>
<dbReference type="Pfam" id="PF02569">
    <property type="entry name" value="Pantoate_ligase"/>
    <property type="match status" value="1"/>
</dbReference>
<evidence type="ECO:0000313" key="10">
    <source>
        <dbReference type="Proteomes" id="UP001168528"/>
    </source>
</evidence>
<comment type="subcellular location">
    <subcellularLocation>
        <location evidence="8">Cytoplasm</location>
    </subcellularLocation>
</comment>
<comment type="miscellaneous">
    <text evidence="8">The reaction proceeds by a bi uni uni bi ping pong mechanism.</text>
</comment>
<dbReference type="NCBIfam" id="TIGR00125">
    <property type="entry name" value="cyt_tran_rel"/>
    <property type="match status" value="1"/>
</dbReference>
<keyword evidence="3 8" id="KW-0436">Ligase</keyword>
<dbReference type="SUPFAM" id="SSF52374">
    <property type="entry name" value="Nucleotidylyl transferase"/>
    <property type="match status" value="1"/>
</dbReference>
<feature type="binding site" evidence="8">
    <location>
        <begin position="30"/>
        <end position="37"/>
    </location>
    <ligand>
        <name>ATP</name>
        <dbReference type="ChEBI" id="CHEBI:30616"/>
    </ligand>
</feature>
<feature type="active site" description="Proton donor" evidence="8">
    <location>
        <position position="37"/>
    </location>
</feature>
<keyword evidence="6 8" id="KW-0067">ATP-binding</keyword>
<dbReference type="EC" id="6.3.2.1" evidence="8"/>
<evidence type="ECO:0000256" key="7">
    <source>
        <dbReference type="ARBA" id="ARBA00048258"/>
    </source>
</evidence>